<name>A0A5B0L359_9PROT</name>
<gene>
    <name evidence="1" type="ORF">FH063_000736</name>
</gene>
<protein>
    <submittedName>
        <fullName evidence="1">Uncharacterized protein</fullName>
    </submittedName>
</protein>
<reference evidence="1 2" key="1">
    <citation type="submission" date="2019-07" db="EMBL/GenBank/DDBJ databases">
        <title>Genome sequencing of the stress-tolerant strain Azospirillum brasilense Az19.</title>
        <authorList>
            <person name="Maroniche G.A."/>
            <person name="Garcia J.E."/>
            <person name="Pagnussat L."/>
            <person name="Amenta M."/>
            <person name="Creus C.M."/>
        </authorList>
    </citation>
    <scope>NUCLEOTIDE SEQUENCE [LARGE SCALE GENOMIC DNA]</scope>
    <source>
        <strain evidence="1 2">Az19</strain>
    </source>
</reference>
<dbReference type="Proteomes" id="UP000325333">
    <property type="component" value="Unassembled WGS sequence"/>
</dbReference>
<dbReference type="EMBL" id="VEWN01000001">
    <property type="protein sequence ID" value="KAA1058536.1"/>
    <property type="molecule type" value="Genomic_DNA"/>
</dbReference>
<proteinExistence type="predicted"/>
<accession>A0A5B0L359</accession>
<sequence>MRPGTASTGVGALRQDQKDAWPAVTASIAAAKAADRIERFGLLMWGFRKPG</sequence>
<evidence type="ECO:0000313" key="2">
    <source>
        <dbReference type="Proteomes" id="UP000325333"/>
    </source>
</evidence>
<evidence type="ECO:0000313" key="1">
    <source>
        <dbReference type="EMBL" id="KAA1058536.1"/>
    </source>
</evidence>
<comment type="caution">
    <text evidence="1">The sequence shown here is derived from an EMBL/GenBank/DDBJ whole genome shotgun (WGS) entry which is preliminary data.</text>
</comment>
<organism evidence="1 2">
    <name type="scientific">Azospirillum argentinense</name>
    <dbReference type="NCBI Taxonomy" id="2970906"/>
    <lineage>
        <taxon>Bacteria</taxon>
        <taxon>Pseudomonadati</taxon>
        <taxon>Pseudomonadota</taxon>
        <taxon>Alphaproteobacteria</taxon>
        <taxon>Rhodospirillales</taxon>
        <taxon>Azospirillaceae</taxon>
        <taxon>Azospirillum</taxon>
    </lineage>
</organism>
<dbReference type="AlphaFoldDB" id="A0A5B0L359"/>